<proteinExistence type="predicted"/>
<dbReference type="OrthoDB" id="8229716at2"/>
<evidence type="ECO:0000313" key="1">
    <source>
        <dbReference type="EMBL" id="OPH81950.1"/>
    </source>
</evidence>
<comment type="caution">
    <text evidence="1">The sequence shown here is derived from an EMBL/GenBank/DDBJ whole genome shotgun (WGS) entry which is preliminary data.</text>
</comment>
<reference evidence="1 2" key="1">
    <citation type="submission" date="2017-02" db="EMBL/GenBank/DDBJ databases">
        <title>Genome sequence of the nitrite-oxidizing bacterium Nitrobacter vulgaris strain Ab1.</title>
        <authorList>
            <person name="Mellbye B.L."/>
            <person name="Davis E.W."/>
            <person name="Spieck E."/>
            <person name="Chang J.H."/>
            <person name="Bottomley P.J."/>
            <person name="Sayavedra-Soto L.A."/>
        </authorList>
    </citation>
    <scope>NUCLEOTIDE SEQUENCE [LARGE SCALE GENOMIC DNA]</scope>
    <source>
        <strain evidence="1 2">Ab1</strain>
    </source>
</reference>
<dbReference type="GO" id="GO:0006629">
    <property type="term" value="P:lipid metabolic process"/>
    <property type="evidence" value="ECO:0007669"/>
    <property type="project" value="InterPro"/>
</dbReference>
<dbReference type="RefSeq" id="WP_079447734.1">
    <property type="nucleotide sequence ID" value="NZ_MWPQ01000051.1"/>
</dbReference>
<protein>
    <recommendedName>
        <fullName evidence="3">GP-PDE domain-containing protein</fullName>
    </recommendedName>
</protein>
<dbReference type="AlphaFoldDB" id="A0A1V4HWK4"/>
<name>A0A1V4HWK4_NITVU</name>
<dbReference type="Gene3D" id="3.20.20.190">
    <property type="entry name" value="Phosphatidylinositol (PI) phosphodiesterase"/>
    <property type="match status" value="1"/>
</dbReference>
<dbReference type="InterPro" id="IPR017946">
    <property type="entry name" value="PLC-like_Pdiesterase_TIM-brl"/>
</dbReference>
<keyword evidence="2" id="KW-1185">Reference proteome</keyword>
<accession>A0A1V4HWK4</accession>
<dbReference type="Proteomes" id="UP000189940">
    <property type="component" value="Unassembled WGS sequence"/>
</dbReference>
<gene>
    <name evidence="1" type="ORF">B2M20_14365</name>
</gene>
<dbReference type="GO" id="GO:0008081">
    <property type="term" value="F:phosphoric diester hydrolase activity"/>
    <property type="evidence" value="ECO:0007669"/>
    <property type="project" value="InterPro"/>
</dbReference>
<dbReference type="EMBL" id="MWPQ01000051">
    <property type="protein sequence ID" value="OPH81950.1"/>
    <property type="molecule type" value="Genomic_DNA"/>
</dbReference>
<dbReference type="SUPFAM" id="SSF51695">
    <property type="entry name" value="PLC-like phosphodiesterases"/>
    <property type="match status" value="1"/>
</dbReference>
<evidence type="ECO:0008006" key="3">
    <source>
        <dbReference type="Google" id="ProtNLM"/>
    </source>
</evidence>
<evidence type="ECO:0000313" key="2">
    <source>
        <dbReference type="Proteomes" id="UP000189940"/>
    </source>
</evidence>
<sequence length="283" mass="32417">MAGKTIIHGGGQIDGYIQTNSIEAVLASLASGERQIELDCVKLADGFALAHDEAERRFYGVEKKFASITQDEFQRLRVFERFNPVTFDMVERLLEILPDTKIIIDAKFPDFQFPDFLQFLTNRHGSLLDRLYYQVYRREWVDFCRPFGIRKAVIALWKHYDSDPYSDEAYDFARNAASELDALGISVRWKIPGKQVENLHREGMTRLTGLADVYFHGQDISLCREKELLDAGVNFFSSYSLGALPDRFDAKSYKKRYADLAHLSDIGAGCHYLEFGVREGRAI</sequence>
<dbReference type="STRING" id="29421.B2M20_14365"/>
<organism evidence="1 2">
    <name type="scientific">Nitrobacter vulgaris</name>
    <dbReference type="NCBI Taxonomy" id="29421"/>
    <lineage>
        <taxon>Bacteria</taxon>
        <taxon>Pseudomonadati</taxon>
        <taxon>Pseudomonadota</taxon>
        <taxon>Alphaproteobacteria</taxon>
        <taxon>Hyphomicrobiales</taxon>
        <taxon>Nitrobacteraceae</taxon>
        <taxon>Nitrobacter</taxon>
    </lineage>
</organism>